<dbReference type="RefSeq" id="XP_033442847.1">
    <property type="nucleotide sequence ID" value="XM_033589588.1"/>
</dbReference>
<proteinExistence type="predicted"/>
<evidence type="ECO:0000313" key="2">
    <source>
        <dbReference type="Proteomes" id="UP000800082"/>
    </source>
</evidence>
<protein>
    <submittedName>
        <fullName evidence="1">Uncharacterized protein</fullName>
    </submittedName>
</protein>
<dbReference type="EMBL" id="ML979020">
    <property type="protein sequence ID" value="KAF1922594.1"/>
    <property type="molecule type" value="Genomic_DNA"/>
</dbReference>
<name>A0A6A5R6J2_9PLEO</name>
<reference evidence="1" key="1">
    <citation type="journal article" date="2020" name="Stud. Mycol.">
        <title>101 Dothideomycetes genomes: a test case for predicting lifestyles and emergence of pathogens.</title>
        <authorList>
            <person name="Haridas S."/>
            <person name="Albert R."/>
            <person name="Binder M."/>
            <person name="Bloem J."/>
            <person name="Labutti K."/>
            <person name="Salamov A."/>
            <person name="Andreopoulos B."/>
            <person name="Baker S."/>
            <person name="Barry K."/>
            <person name="Bills G."/>
            <person name="Bluhm B."/>
            <person name="Cannon C."/>
            <person name="Castanera R."/>
            <person name="Culley D."/>
            <person name="Daum C."/>
            <person name="Ezra D."/>
            <person name="Gonzalez J."/>
            <person name="Henrissat B."/>
            <person name="Kuo A."/>
            <person name="Liang C."/>
            <person name="Lipzen A."/>
            <person name="Lutzoni F."/>
            <person name="Magnuson J."/>
            <person name="Mondo S."/>
            <person name="Nolan M."/>
            <person name="Ohm R."/>
            <person name="Pangilinan J."/>
            <person name="Park H.-J."/>
            <person name="Ramirez L."/>
            <person name="Alfaro M."/>
            <person name="Sun H."/>
            <person name="Tritt A."/>
            <person name="Yoshinaga Y."/>
            <person name="Zwiers L.-H."/>
            <person name="Turgeon B."/>
            <person name="Goodwin S."/>
            <person name="Spatafora J."/>
            <person name="Crous P."/>
            <person name="Grigoriev I."/>
        </authorList>
    </citation>
    <scope>NUCLEOTIDE SEQUENCE</scope>
    <source>
        <strain evidence="1">CBS 183.55</strain>
    </source>
</reference>
<dbReference type="Proteomes" id="UP000800082">
    <property type="component" value="Unassembled WGS sequence"/>
</dbReference>
<evidence type="ECO:0000313" key="1">
    <source>
        <dbReference type="EMBL" id="KAF1922594.1"/>
    </source>
</evidence>
<organism evidence="1 2">
    <name type="scientific">Didymella exigua CBS 183.55</name>
    <dbReference type="NCBI Taxonomy" id="1150837"/>
    <lineage>
        <taxon>Eukaryota</taxon>
        <taxon>Fungi</taxon>
        <taxon>Dikarya</taxon>
        <taxon>Ascomycota</taxon>
        <taxon>Pezizomycotina</taxon>
        <taxon>Dothideomycetes</taxon>
        <taxon>Pleosporomycetidae</taxon>
        <taxon>Pleosporales</taxon>
        <taxon>Pleosporineae</taxon>
        <taxon>Didymellaceae</taxon>
        <taxon>Didymella</taxon>
    </lineage>
</organism>
<sequence>MHLFWNAVAQGASHEALPSRNACSGLCSSPCDVVVVLSLAVLVRCQARITGSHGGQESGPRKRGESIALVTRERSAFLRYCCQ</sequence>
<accession>A0A6A5R6J2</accession>
<keyword evidence="2" id="KW-1185">Reference proteome</keyword>
<dbReference type="GeneID" id="54347235"/>
<gene>
    <name evidence="1" type="ORF">M421DRAFT_352870</name>
</gene>
<dbReference type="AlphaFoldDB" id="A0A6A5R6J2"/>